<evidence type="ECO:0000313" key="10">
    <source>
        <dbReference type="EMBL" id="GIE70667.1"/>
    </source>
</evidence>
<dbReference type="Pfam" id="PF02837">
    <property type="entry name" value="Glyco_hydro_2_N"/>
    <property type="match status" value="1"/>
</dbReference>
<evidence type="ECO:0000259" key="9">
    <source>
        <dbReference type="Pfam" id="PF02837"/>
    </source>
</evidence>
<keyword evidence="5 6" id="KW-0326">Glycosidase</keyword>
<dbReference type="InterPro" id="IPR017853">
    <property type="entry name" value="GH"/>
</dbReference>
<evidence type="ECO:0000256" key="3">
    <source>
        <dbReference type="ARBA" id="ARBA00016205"/>
    </source>
</evidence>
<dbReference type="PRINTS" id="PR00132">
    <property type="entry name" value="GLHYDRLASE2"/>
</dbReference>
<evidence type="ECO:0000256" key="1">
    <source>
        <dbReference type="ARBA" id="ARBA00007401"/>
    </source>
</evidence>
<dbReference type="RefSeq" id="WP_203828669.1">
    <property type="nucleotide sequence ID" value="NZ_BAAATY010000029.1"/>
</dbReference>
<dbReference type="Proteomes" id="UP000624709">
    <property type="component" value="Unassembled WGS sequence"/>
</dbReference>
<dbReference type="Gene3D" id="2.60.120.260">
    <property type="entry name" value="Galactose-binding domain-like"/>
    <property type="match status" value="1"/>
</dbReference>
<dbReference type="InterPro" id="IPR006102">
    <property type="entry name" value="Ig-like_GH2"/>
</dbReference>
<dbReference type="InterPro" id="IPR023232">
    <property type="entry name" value="Glyco_hydro_2_AS"/>
</dbReference>
<feature type="domain" description="Glycosyl hydrolases family 2 sugar binding" evidence="9">
    <location>
        <begin position="44"/>
        <end position="168"/>
    </location>
</feature>
<dbReference type="NCBIfam" id="NF007538">
    <property type="entry name" value="PRK10150.1"/>
    <property type="match status" value="1"/>
</dbReference>
<keyword evidence="11" id="KW-1185">Reference proteome</keyword>
<gene>
    <name evidence="10" type="primary">uidA</name>
    <name evidence="10" type="ORF">Apa02nite_067750</name>
</gene>
<dbReference type="InterPro" id="IPR008979">
    <property type="entry name" value="Galactose-bd-like_sf"/>
</dbReference>
<dbReference type="EMBL" id="BOMS01000108">
    <property type="protein sequence ID" value="GIE70667.1"/>
    <property type="molecule type" value="Genomic_DNA"/>
</dbReference>
<keyword evidence="4 6" id="KW-0378">Hydrolase</keyword>
<sequence length="579" mass="64628">MLRPQDSRTRDRKRLDGLWGFALDRDGLADGREMAVPASYNDIGADPERRDHIGEAWYQKQVVVPSGWLGRRVHLHFESATHRARVWVGDTEVVAHEGGYTPFAADVTDLAVPGSTITITVAVDNTLTFETIPPGVVEQTPAGPRQRTWHDFFNYAGLHRSVSLHCTPVAHLTDLTVTTDDTGLVHYRTTATDAGDLTTRVTLRDAAGVTVAAATTAEGTLSVPDARLWQPGEGYLYQLTAELVDGDGRLVDEYRQSVGIRTVEVRGNRFLINGAPFHFTGFGKHEDTAVQGKGHNDAYLLHDFELLDWIGANSFRTSHYPYAEDVLDYADRHGIVVIDEVAAVGLNLGLGAGVFGAPGYTTYGPDTINERTRRTHEQAIRELIERDRNHPSVVMWSLANEPESDNAAAEAYFEPLFALARDLDPTRPLGFANVAQATPDRCRVSRFADVLMLNRYFGWYVLPGDLAGAELAWEQELHEWATHHKPIIITEYGADTYPGLHSLAAEPWSEEYQNAYLEMNHRVFDRIDAVVGEHVWNFADFATTPGIQRVGGNRKGVFTRDRQPKSAAHLLRRRWRKEN</sequence>
<name>A0ABQ4BJ18_9ACTN</name>
<dbReference type="SUPFAM" id="SSF49303">
    <property type="entry name" value="beta-Galactosidase/glucuronidase domain"/>
    <property type="match status" value="1"/>
</dbReference>
<comment type="similarity">
    <text evidence="1 6">Belongs to the glycosyl hydrolase 2 family.</text>
</comment>
<evidence type="ECO:0000256" key="4">
    <source>
        <dbReference type="ARBA" id="ARBA00022801"/>
    </source>
</evidence>
<dbReference type="SUPFAM" id="SSF51445">
    <property type="entry name" value="(Trans)glycosidases"/>
    <property type="match status" value="1"/>
</dbReference>
<evidence type="ECO:0000256" key="2">
    <source>
        <dbReference type="ARBA" id="ARBA00012761"/>
    </source>
</evidence>
<organism evidence="10 11">
    <name type="scientific">Actinoplanes palleronii</name>
    <dbReference type="NCBI Taxonomy" id="113570"/>
    <lineage>
        <taxon>Bacteria</taxon>
        <taxon>Bacillati</taxon>
        <taxon>Actinomycetota</taxon>
        <taxon>Actinomycetes</taxon>
        <taxon>Micromonosporales</taxon>
        <taxon>Micromonosporaceae</taxon>
        <taxon>Actinoplanes</taxon>
    </lineage>
</organism>
<dbReference type="InterPro" id="IPR036156">
    <property type="entry name" value="Beta-gal/glucu_dom_sf"/>
</dbReference>
<dbReference type="Pfam" id="PF00703">
    <property type="entry name" value="Glyco_hydro_2"/>
    <property type="match status" value="1"/>
</dbReference>
<dbReference type="InterPro" id="IPR013783">
    <property type="entry name" value="Ig-like_fold"/>
</dbReference>
<accession>A0ABQ4BJ18</accession>
<dbReference type="Gene3D" id="3.20.20.80">
    <property type="entry name" value="Glycosidases"/>
    <property type="match status" value="1"/>
</dbReference>
<evidence type="ECO:0000313" key="11">
    <source>
        <dbReference type="Proteomes" id="UP000624709"/>
    </source>
</evidence>
<dbReference type="InterPro" id="IPR006104">
    <property type="entry name" value="Glyco_hydro_2_N"/>
</dbReference>
<evidence type="ECO:0000259" key="8">
    <source>
        <dbReference type="Pfam" id="PF02836"/>
    </source>
</evidence>
<proteinExistence type="inferred from homology"/>
<evidence type="ECO:0000259" key="7">
    <source>
        <dbReference type="Pfam" id="PF00703"/>
    </source>
</evidence>
<dbReference type="Pfam" id="PF02836">
    <property type="entry name" value="Glyco_hydro_2_C"/>
    <property type="match status" value="1"/>
</dbReference>
<dbReference type="EC" id="3.2.1.31" evidence="2"/>
<feature type="domain" description="Glycoside hydrolase family 2 catalytic" evidence="8">
    <location>
        <begin position="263"/>
        <end position="577"/>
    </location>
</feature>
<reference evidence="10 11" key="1">
    <citation type="submission" date="2021-01" db="EMBL/GenBank/DDBJ databases">
        <title>Whole genome shotgun sequence of Actinoplanes palleronii NBRC 14916.</title>
        <authorList>
            <person name="Komaki H."/>
            <person name="Tamura T."/>
        </authorList>
    </citation>
    <scope>NUCLEOTIDE SEQUENCE [LARGE SCALE GENOMIC DNA]</scope>
    <source>
        <strain evidence="10 11">NBRC 14916</strain>
    </source>
</reference>
<evidence type="ECO:0000256" key="5">
    <source>
        <dbReference type="ARBA" id="ARBA00023295"/>
    </source>
</evidence>
<dbReference type="PROSITE" id="PS00719">
    <property type="entry name" value="GLYCOSYL_HYDROL_F2_1"/>
    <property type="match status" value="1"/>
</dbReference>
<feature type="domain" description="Glycoside hydrolase family 2 immunoglobulin-like beta-sandwich" evidence="7">
    <location>
        <begin position="171"/>
        <end position="261"/>
    </location>
</feature>
<dbReference type="InterPro" id="IPR006103">
    <property type="entry name" value="Glyco_hydro_2_cat"/>
</dbReference>
<dbReference type="SUPFAM" id="SSF49785">
    <property type="entry name" value="Galactose-binding domain-like"/>
    <property type="match status" value="1"/>
</dbReference>
<dbReference type="InterPro" id="IPR023230">
    <property type="entry name" value="Glyco_hydro_2_CS"/>
</dbReference>
<dbReference type="Gene3D" id="2.60.40.10">
    <property type="entry name" value="Immunoglobulins"/>
    <property type="match status" value="1"/>
</dbReference>
<dbReference type="PANTHER" id="PTHR10066">
    <property type="entry name" value="BETA-GLUCURONIDASE"/>
    <property type="match status" value="1"/>
</dbReference>
<dbReference type="InterPro" id="IPR006101">
    <property type="entry name" value="Glyco_hydro_2"/>
</dbReference>
<comment type="caution">
    <text evidence="10">The sequence shown here is derived from an EMBL/GenBank/DDBJ whole genome shotgun (WGS) entry which is preliminary data.</text>
</comment>
<dbReference type="PANTHER" id="PTHR10066:SF67">
    <property type="entry name" value="BETA-GLUCURONIDASE"/>
    <property type="match status" value="1"/>
</dbReference>
<protein>
    <recommendedName>
        <fullName evidence="3">Beta-glucuronidase</fullName>
        <ecNumber evidence="2">3.2.1.31</ecNumber>
    </recommendedName>
</protein>
<evidence type="ECO:0000256" key="6">
    <source>
        <dbReference type="RuleBase" id="RU361154"/>
    </source>
</evidence>
<dbReference type="PROSITE" id="PS00608">
    <property type="entry name" value="GLYCOSYL_HYDROL_F2_2"/>
    <property type="match status" value="1"/>
</dbReference>